<protein>
    <recommendedName>
        <fullName evidence="5">Protein kinase domain-containing protein</fullName>
    </recommendedName>
</protein>
<dbReference type="Proteomes" id="UP001360560">
    <property type="component" value="Unassembled WGS sequence"/>
</dbReference>
<feature type="compositionally biased region" description="Basic and acidic residues" evidence="4">
    <location>
        <begin position="525"/>
        <end position="534"/>
    </location>
</feature>
<dbReference type="PROSITE" id="PS00108">
    <property type="entry name" value="PROTEIN_KINASE_ST"/>
    <property type="match status" value="1"/>
</dbReference>
<evidence type="ECO:0000313" key="7">
    <source>
        <dbReference type="Proteomes" id="UP001360560"/>
    </source>
</evidence>
<dbReference type="PROSITE" id="PS50011">
    <property type="entry name" value="PROTEIN_KINASE_DOM"/>
    <property type="match status" value="1"/>
</dbReference>
<evidence type="ECO:0000256" key="1">
    <source>
        <dbReference type="ARBA" id="ARBA00022741"/>
    </source>
</evidence>
<dbReference type="EMBL" id="BTFZ01000002">
    <property type="protein sequence ID" value="GMM34415.1"/>
    <property type="molecule type" value="Genomic_DNA"/>
</dbReference>
<dbReference type="Gene3D" id="1.10.510.10">
    <property type="entry name" value="Transferase(Phosphotransferase) domain 1"/>
    <property type="match status" value="1"/>
</dbReference>
<comment type="caution">
    <text evidence="6">The sequence shown here is derived from an EMBL/GenBank/DDBJ whole genome shotgun (WGS) entry which is preliminary data.</text>
</comment>
<feature type="compositionally biased region" description="Polar residues" evidence="4">
    <location>
        <begin position="448"/>
        <end position="462"/>
    </location>
</feature>
<feature type="region of interest" description="Disordered" evidence="4">
    <location>
        <begin position="631"/>
        <end position="668"/>
    </location>
</feature>
<reference evidence="6 7" key="1">
    <citation type="journal article" date="2023" name="Elife">
        <title>Identification of key yeast species and microbe-microbe interactions impacting larval growth of Drosophila in the wild.</title>
        <authorList>
            <person name="Mure A."/>
            <person name="Sugiura Y."/>
            <person name="Maeda R."/>
            <person name="Honda K."/>
            <person name="Sakurai N."/>
            <person name="Takahashi Y."/>
            <person name="Watada M."/>
            <person name="Katoh T."/>
            <person name="Gotoh A."/>
            <person name="Gotoh Y."/>
            <person name="Taniguchi I."/>
            <person name="Nakamura K."/>
            <person name="Hayashi T."/>
            <person name="Katayama T."/>
            <person name="Uemura T."/>
            <person name="Hattori Y."/>
        </authorList>
    </citation>
    <scope>NUCLEOTIDE SEQUENCE [LARGE SCALE GENOMIC DNA]</scope>
    <source>
        <strain evidence="6 7">SC-9</strain>
    </source>
</reference>
<dbReference type="InterPro" id="IPR008271">
    <property type="entry name" value="Ser/Thr_kinase_AS"/>
</dbReference>
<dbReference type="PANTHER" id="PTHR24347">
    <property type="entry name" value="SERINE/THREONINE-PROTEIN KINASE"/>
    <property type="match status" value="1"/>
</dbReference>
<organism evidence="6 7">
    <name type="scientific">Saccharomycopsis crataegensis</name>
    <dbReference type="NCBI Taxonomy" id="43959"/>
    <lineage>
        <taxon>Eukaryota</taxon>
        <taxon>Fungi</taxon>
        <taxon>Dikarya</taxon>
        <taxon>Ascomycota</taxon>
        <taxon>Saccharomycotina</taxon>
        <taxon>Saccharomycetes</taxon>
        <taxon>Saccharomycopsidaceae</taxon>
        <taxon>Saccharomycopsis</taxon>
    </lineage>
</organism>
<feature type="compositionally biased region" description="Polar residues" evidence="4">
    <location>
        <begin position="20"/>
        <end position="31"/>
    </location>
</feature>
<evidence type="ECO:0000256" key="3">
    <source>
        <dbReference type="PROSITE-ProRule" id="PRU10141"/>
    </source>
</evidence>
<keyword evidence="7" id="KW-1185">Reference proteome</keyword>
<dbReference type="FunFam" id="1.10.510.10:FF:000571">
    <property type="entry name" value="Maternal embryonic leucine zipper kinase"/>
    <property type="match status" value="1"/>
</dbReference>
<dbReference type="SUPFAM" id="SSF56112">
    <property type="entry name" value="Protein kinase-like (PK-like)"/>
    <property type="match status" value="1"/>
</dbReference>
<dbReference type="InterPro" id="IPR017441">
    <property type="entry name" value="Protein_kinase_ATP_BS"/>
</dbReference>
<accession>A0AAV5QJ73</accession>
<keyword evidence="2 3" id="KW-0067">ATP-binding</keyword>
<dbReference type="InterPro" id="IPR011009">
    <property type="entry name" value="Kinase-like_dom_sf"/>
</dbReference>
<evidence type="ECO:0000259" key="5">
    <source>
        <dbReference type="PROSITE" id="PS50011"/>
    </source>
</evidence>
<evidence type="ECO:0000313" key="6">
    <source>
        <dbReference type="EMBL" id="GMM34415.1"/>
    </source>
</evidence>
<feature type="binding site" evidence="3">
    <location>
        <position position="131"/>
    </location>
    <ligand>
        <name>ATP</name>
        <dbReference type="ChEBI" id="CHEBI:30616"/>
    </ligand>
</feature>
<dbReference type="AlphaFoldDB" id="A0AAV5QJ73"/>
<keyword evidence="1 3" id="KW-0547">Nucleotide-binding</keyword>
<name>A0AAV5QJ73_9ASCO</name>
<feature type="region of interest" description="Disordered" evidence="4">
    <location>
        <begin position="14"/>
        <end position="55"/>
    </location>
</feature>
<dbReference type="RefSeq" id="XP_064851415.1">
    <property type="nucleotide sequence ID" value="XM_064995343.1"/>
</dbReference>
<sequence>MIFSNIKSILKKNSNKHVAGSSTKNGNSLTSGYVKKDKKKSSSTKQKEKKVSESIPANVQDTITQAAVVKKSTTTTTTTVSLTTTSTPTGDTSYIELANKYSLLEIIGDGAFSTVYRAIDHNNNDRYVAIKIIDKHSINETQRKAILKEINIMQKLDHKNIIKLYDSIESQDNFFLILEYCAGGEIFKQIINFTYLSEELSRHIIIQVVNAIKYLHEEIGVAHRDIKPENLLFIPCDYKPRTSAEFAKSKRESDGDDKLDEGYFIKGIGGGGIGVVKLADFGLSKVLWNTTTQTPCGTAGYTAPEIVKVEKYDKSVDLWAIGCVLYTLLCGFPPFYDDNNDQVKLLKKSLKGEYEFLSPWWDEISNDAKYMVKKLLNVNPLKRYSIDQMLSDPWITKGNFQSLKKSYSYNEKNNVDYFPNYRKLVIEQKVDDKVAPIEHQPEAHGNDISLNTPNRINPNSSEGGVLIAKEKKYKSIFNKHIEIQRENSALFTSCESAINHAPSPLQQLKEEEDRQSASSSSQESTNRDFIKDDNTPTATILTRITKADTKHKPAPILITDSNFQASQITDHKSIPSSISINQTKIEVDEKSHTNVSSLTDSLLAVSFSKKKKSSLPRTPCPKDVKFSQSYHCEDEEDEEENCGTYDDDDGFDDNDSSDVSSSRSFKVQQTQHEISLNVGGSNSPFTQSINGDSATRQSFDSQVISNSMEPSLNNFSLDLNHSVMLERRRKSNVHSILSQKTIPASSASTINT</sequence>
<feature type="region of interest" description="Disordered" evidence="4">
    <location>
        <begin position="505"/>
        <end position="534"/>
    </location>
</feature>
<dbReference type="PROSITE" id="PS00107">
    <property type="entry name" value="PROTEIN_KINASE_ATP"/>
    <property type="match status" value="1"/>
</dbReference>
<proteinExistence type="predicted"/>
<feature type="region of interest" description="Disordered" evidence="4">
    <location>
        <begin position="440"/>
        <end position="462"/>
    </location>
</feature>
<dbReference type="GO" id="GO:0004672">
    <property type="term" value="F:protein kinase activity"/>
    <property type="evidence" value="ECO:0007669"/>
    <property type="project" value="InterPro"/>
</dbReference>
<dbReference type="FunFam" id="3.30.200.20:FF:000042">
    <property type="entry name" value="Aurora kinase A"/>
    <property type="match status" value="1"/>
</dbReference>
<feature type="domain" description="Protein kinase" evidence="5">
    <location>
        <begin position="101"/>
        <end position="395"/>
    </location>
</feature>
<feature type="compositionally biased region" description="Acidic residues" evidence="4">
    <location>
        <begin position="633"/>
        <end position="656"/>
    </location>
</feature>
<evidence type="ECO:0000256" key="2">
    <source>
        <dbReference type="ARBA" id="ARBA00022840"/>
    </source>
</evidence>
<dbReference type="InterPro" id="IPR000719">
    <property type="entry name" value="Prot_kinase_dom"/>
</dbReference>
<dbReference type="SMART" id="SM00220">
    <property type="entry name" value="S_TKc"/>
    <property type="match status" value="1"/>
</dbReference>
<gene>
    <name evidence="6" type="ORF">DASC09_017400</name>
</gene>
<dbReference type="Pfam" id="PF00069">
    <property type="entry name" value="Pkinase"/>
    <property type="match status" value="1"/>
</dbReference>
<evidence type="ECO:0000256" key="4">
    <source>
        <dbReference type="SAM" id="MobiDB-lite"/>
    </source>
</evidence>
<dbReference type="GO" id="GO:0005524">
    <property type="term" value="F:ATP binding"/>
    <property type="evidence" value="ECO:0007669"/>
    <property type="project" value="UniProtKB-UniRule"/>
</dbReference>
<dbReference type="GeneID" id="90072394"/>